<feature type="compositionally biased region" description="Polar residues" evidence="7">
    <location>
        <begin position="69"/>
        <end position="79"/>
    </location>
</feature>
<feature type="region of interest" description="Disordered" evidence="7">
    <location>
        <begin position="41"/>
        <end position="185"/>
    </location>
</feature>
<evidence type="ECO:0000313" key="8">
    <source>
        <dbReference type="EMBL" id="KAF5197051.1"/>
    </source>
</evidence>
<dbReference type="GO" id="GO:0009734">
    <property type="term" value="P:auxin-activated signaling pathway"/>
    <property type="evidence" value="ECO:0007669"/>
    <property type="project" value="UniProtKB-KW"/>
</dbReference>
<evidence type="ECO:0000313" key="9">
    <source>
        <dbReference type="Proteomes" id="UP000554482"/>
    </source>
</evidence>
<evidence type="ECO:0000256" key="3">
    <source>
        <dbReference type="ARBA" id="ARBA00022448"/>
    </source>
</evidence>
<comment type="subcellular location">
    <subcellularLocation>
        <location evidence="1">Cell membrane</location>
    </subcellularLocation>
</comment>
<reference evidence="8 9" key="1">
    <citation type="submission" date="2020-06" db="EMBL/GenBank/DDBJ databases">
        <title>Transcriptomic and genomic resources for Thalictrum thalictroides and T. hernandezii: Facilitating candidate gene discovery in an emerging model plant lineage.</title>
        <authorList>
            <person name="Arias T."/>
            <person name="Riano-Pachon D.M."/>
            <person name="Di Stilio V.S."/>
        </authorList>
    </citation>
    <scope>NUCLEOTIDE SEQUENCE [LARGE SCALE GENOMIC DNA]</scope>
    <source>
        <strain evidence="9">cv. WT478/WT964</strain>
        <tissue evidence="8">Leaves</tissue>
    </source>
</reference>
<keyword evidence="3" id="KW-0813">Transport</keyword>
<comment type="caution">
    <text evidence="8">The sequence shown here is derived from an EMBL/GenBank/DDBJ whole genome shotgun (WGS) entry which is preliminary data.</text>
</comment>
<keyword evidence="5" id="KW-0472">Membrane</keyword>
<evidence type="ECO:0000256" key="5">
    <source>
        <dbReference type="ARBA" id="ARBA00023136"/>
    </source>
</evidence>
<dbReference type="EMBL" id="JABWDY010015165">
    <property type="protein sequence ID" value="KAF5197051.1"/>
    <property type="molecule type" value="Genomic_DNA"/>
</dbReference>
<keyword evidence="6" id="KW-0927">Auxin signaling pathway</keyword>
<evidence type="ECO:0000256" key="6">
    <source>
        <dbReference type="ARBA" id="ARBA00023294"/>
    </source>
</evidence>
<evidence type="ECO:0000256" key="7">
    <source>
        <dbReference type="SAM" id="MobiDB-lite"/>
    </source>
</evidence>
<protein>
    <submittedName>
        <fullName evidence="8">Big grain 1-like e</fullName>
    </submittedName>
</protein>
<evidence type="ECO:0000256" key="2">
    <source>
        <dbReference type="ARBA" id="ARBA00010067"/>
    </source>
</evidence>
<dbReference type="OrthoDB" id="1871242at2759"/>
<name>A0A7J6WI45_THATH</name>
<dbReference type="PANTHER" id="PTHR33541:SF11">
    <property type="entry name" value="PROTEIN BIG GRAIN 1-LIKE E"/>
    <property type="match status" value="1"/>
</dbReference>
<dbReference type="Proteomes" id="UP000554482">
    <property type="component" value="Unassembled WGS sequence"/>
</dbReference>
<proteinExistence type="inferred from homology"/>
<evidence type="ECO:0000256" key="4">
    <source>
        <dbReference type="ARBA" id="ARBA00022475"/>
    </source>
</evidence>
<dbReference type="GO" id="GO:0005886">
    <property type="term" value="C:plasma membrane"/>
    <property type="evidence" value="ECO:0007669"/>
    <property type="project" value="UniProtKB-SubCell"/>
</dbReference>
<dbReference type="InterPro" id="IPR039621">
    <property type="entry name" value="BG1-like"/>
</dbReference>
<feature type="compositionally biased region" description="Polar residues" evidence="7">
    <location>
        <begin position="103"/>
        <end position="112"/>
    </location>
</feature>
<keyword evidence="9" id="KW-1185">Reference proteome</keyword>
<sequence>MSIKGYSQEKVNRKSTQRRDGSGELDVFEATRYFSGCNEAAGYNGNLFSQKELREERQALGGRRMSLDMPSSASLPSQSHRVEQTKEKKYKQPSSPGGKLASFLNSLFNQAASKKKKSKSSSQSMKDEEEIPGGGRRKRRSSISLFQNISGNNDSRSLYASSTASGFRTPPAYIDTPTKAYKDPKSYSDHKYVVSLPKYIGKVNSVSSQDEAVDEKKNMDLSWLDDKFRFIDEFSEKDKNMFKTDRIYVDKFSSEKKNLFKKAVVDHEVDDGAESDSSSDLFELGNYNIGSYSNDLPVYETTHMESIKRGPPITNGPF</sequence>
<feature type="compositionally biased region" description="Polar residues" evidence="7">
    <location>
        <begin position="145"/>
        <end position="166"/>
    </location>
</feature>
<keyword evidence="4" id="KW-1003">Cell membrane</keyword>
<evidence type="ECO:0000256" key="1">
    <source>
        <dbReference type="ARBA" id="ARBA00004236"/>
    </source>
</evidence>
<organism evidence="8 9">
    <name type="scientific">Thalictrum thalictroides</name>
    <name type="common">Rue-anemone</name>
    <name type="synonym">Anemone thalictroides</name>
    <dbReference type="NCBI Taxonomy" id="46969"/>
    <lineage>
        <taxon>Eukaryota</taxon>
        <taxon>Viridiplantae</taxon>
        <taxon>Streptophyta</taxon>
        <taxon>Embryophyta</taxon>
        <taxon>Tracheophyta</taxon>
        <taxon>Spermatophyta</taxon>
        <taxon>Magnoliopsida</taxon>
        <taxon>Ranunculales</taxon>
        <taxon>Ranunculaceae</taxon>
        <taxon>Thalictroideae</taxon>
        <taxon>Thalictrum</taxon>
    </lineage>
</organism>
<feature type="region of interest" description="Disordered" evidence="7">
    <location>
        <begin position="1"/>
        <end position="25"/>
    </location>
</feature>
<accession>A0A7J6WI45</accession>
<dbReference type="PANTHER" id="PTHR33541">
    <property type="entry name" value="PROTEIN BIG GRAIN 1-LIKE A-RELATED"/>
    <property type="match status" value="1"/>
</dbReference>
<gene>
    <name evidence="8" type="ORF">FRX31_013361</name>
</gene>
<comment type="similarity">
    <text evidence="2">Belongs to the BIG GRAIN 1 (BG1) plant protein family.</text>
</comment>
<dbReference type="AlphaFoldDB" id="A0A7J6WI45"/>